<dbReference type="InterPro" id="IPR002559">
    <property type="entry name" value="Transposase_11"/>
</dbReference>
<feature type="transmembrane region" description="Helical" evidence="1">
    <location>
        <begin position="141"/>
        <end position="162"/>
    </location>
</feature>
<accession>A0A0W0VFH0</accession>
<evidence type="ECO:0000256" key="1">
    <source>
        <dbReference type="SAM" id="Phobius"/>
    </source>
</evidence>
<feature type="domain" description="Transposase IS4-like" evidence="2">
    <location>
        <begin position="2"/>
        <end position="153"/>
    </location>
</feature>
<reference evidence="3 4" key="1">
    <citation type="submission" date="2015-11" db="EMBL/GenBank/DDBJ databases">
        <title>Genomic analysis of 38 Legionella species identifies large and diverse effector repertoires.</title>
        <authorList>
            <person name="Burstein D."/>
            <person name="Amaro F."/>
            <person name="Zusman T."/>
            <person name="Lifshitz Z."/>
            <person name="Cohen O."/>
            <person name="Gilbert J.A."/>
            <person name="Pupko T."/>
            <person name="Shuman H.A."/>
            <person name="Segal G."/>
        </authorList>
    </citation>
    <scope>NUCLEOTIDE SEQUENCE [LARGE SCALE GENOMIC DNA]</scope>
    <source>
        <strain evidence="3 4">ATCC 49751</strain>
    </source>
</reference>
<dbReference type="EMBL" id="LNYI01000057">
    <property type="protein sequence ID" value="KTD18842.1"/>
    <property type="molecule type" value="Genomic_DNA"/>
</dbReference>
<gene>
    <name evidence="3" type="ORF">Llan_2445</name>
</gene>
<keyword evidence="4" id="KW-1185">Reference proteome</keyword>
<dbReference type="Proteomes" id="UP000054869">
    <property type="component" value="Unassembled WGS sequence"/>
</dbReference>
<dbReference type="InterPro" id="IPR012337">
    <property type="entry name" value="RNaseH-like_sf"/>
</dbReference>
<evidence type="ECO:0000313" key="4">
    <source>
        <dbReference type="Proteomes" id="UP000054869"/>
    </source>
</evidence>
<dbReference type="eggNOG" id="COG3385">
    <property type="taxonomic scope" value="Bacteria"/>
</dbReference>
<keyword evidence="1" id="KW-0472">Membrane</keyword>
<keyword evidence="1" id="KW-0812">Transmembrane</keyword>
<dbReference type="GO" id="GO:0003677">
    <property type="term" value="F:DNA binding"/>
    <property type="evidence" value="ECO:0007669"/>
    <property type="project" value="InterPro"/>
</dbReference>
<dbReference type="PANTHER" id="PTHR35404:SF8">
    <property type="entry name" value="TRANSPOSASE OF TN10"/>
    <property type="match status" value="1"/>
</dbReference>
<comment type="caution">
    <text evidence="3">The sequence shown here is derived from an EMBL/GenBank/DDBJ whole genome shotgun (WGS) entry which is preliminary data.</text>
</comment>
<dbReference type="Pfam" id="PF01609">
    <property type="entry name" value="DDE_Tnp_1"/>
    <property type="match status" value="1"/>
</dbReference>
<dbReference type="AlphaFoldDB" id="A0A0W0VFH0"/>
<dbReference type="STRING" id="45067.Llan_2445"/>
<dbReference type="PANTHER" id="PTHR35404">
    <property type="entry name" value="TRANSPOSASE OF TN10"/>
    <property type="match status" value="1"/>
</dbReference>
<protein>
    <submittedName>
        <fullName evidence="3">IS4-like transposase</fullName>
    </submittedName>
</protein>
<dbReference type="PATRIC" id="fig|45067.4.peg.2567"/>
<organism evidence="3 4">
    <name type="scientific">Legionella lansingensis</name>
    <dbReference type="NCBI Taxonomy" id="45067"/>
    <lineage>
        <taxon>Bacteria</taxon>
        <taxon>Pseudomonadati</taxon>
        <taxon>Pseudomonadota</taxon>
        <taxon>Gammaproteobacteria</taxon>
        <taxon>Legionellales</taxon>
        <taxon>Legionellaceae</taxon>
        <taxon>Legionella</taxon>
    </lineage>
</organism>
<evidence type="ECO:0000259" key="2">
    <source>
        <dbReference type="Pfam" id="PF01609"/>
    </source>
</evidence>
<name>A0A0W0VFH0_9GAMM</name>
<keyword evidence="1" id="KW-1133">Transmembrane helix</keyword>
<dbReference type="GO" id="GO:0006313">
    <property type="term" value="P:DNA transposition"/>
    <property type="evidence" value="ECO:0007669"/>
    <property type="project" value="InterPro"/>
</dbReference>
<proteinExistence type="predicted"/>
<sequence length="169" mass="19557">MASLGWDYVGRIRGLTSIHDGADYLPVKQWFGHIKNKAAYLGELLVAKTNPIKAHCYSYKHILKGRKKYGRIKRDQVAIKASKGYREPWILVSSLNRQDKPGKIIQIYKQRMTIEENFRDTKSPQFGFGLKENVCHTPERLSAWLLLVALATLIAFYVGHWIERMGMHR</sequence>
<dbReference type="GO" id="GO:0004803">
    <property type="term" value="F:transposase activity"/>
    <property type="evidence" value="ECO:0007669"/>
    <property type="project" value="InterPro"/>
</dbReference>
<dbReference type="SUPFAM" id="SSF53098">
    <property type="entry name" value="Ribonuclease H-like"/>
    <property type="match status" value="1"/>
</dbReference>
<evidence type="ECO:0000313" key="3">
    <source>
        <dbReference type="EMBL" id="KTD18842.1"/>
    </source>
</evidence>